<evidence type="ECO:0000313" key="1">
    <source>
        <dbReference type="EMBL" id="MCG2612845.1"/>
    </source>
</evidence>
<dbReference type="Proteomes" id="UP001165367">
    <property type="component" value="Unassembled WGS sequence"/>
</dbReference>
<evidence type="ECO:0000313" key="2">
    <source>
        <dbReference type="Proteomes" id="UP001165367"/>
    </source>
</evidence>
<sequence length="252" mass="28186">MSNAEEQVTQSILCIPVQCESIDALKILIVGKTNGEYLVAGNILMNSQTKNFFEIQFDEHDEQMQQAFTYAGKVTGISDSCLDQIADHNYVVYLISNDIGLEGARALADAGLAILKTAGLGVKVESAGKAFDRESWEQLVNDDEYDRLFDLFVIYSLTNEDGSVYSCGMHNLGYKDTIVYGEEFQDAASLIRIFCYYQLLEDPEIMPGQTFSPEVGAPVFVIEEESDPPYKDHDLFTNPFGMWKMERVGTDN</sequence>
<keyword evidence="2" id="KW-1185">Reference proteome</keyword>
<dbReference type="RefSeq" id="WP_237868073.1">
    <property type="nucleotide sequence ID" value="NZ_JAKLTR010000001.1"/>
</dbReference>
<protein>
    <submittedName>
        <fullName evidence="1">DUF4261 domain-containing protein</fullName>
    </submittedName>
</protein>
<name>A0ABS9KKK0_9BACT</name>
<proteinExistence type="predicted"/>
<dbReference type="EMBL" id="JAKLTR010000001">
    <property type="protein sequence ID" value="MCG2612845.1"/>
    <property type="molecule type" value="Genomic_DNA"/>
</dbReference>
<reference evidence="1" key="1">
    <citation type="submission" date="2022-01" db="EMBL/GenBank/DDBJ databases">
        <authorList>
            <person name="Jo J.-H."/>
            <person name="Im W.-T."/>
        </authorList>
    </citation>
    <scope>NUCLEOTIDE SEQUENCE</scope>
    <source>
        <strain evidence="1">NA20</strain>
    </source>
</reference>
<accession>A0ABS9KKK0</accession>
<organism evidence="1 2">
    <name type="scientific">Terrimonas ginsenosidimutans</name>
    <dbReference type="NCBI Taxonomy" id="2908004"/>
    <lineage>
        <taxon>Bacteria</taxon>
        <taxon>Pseudomonadati</taxon>
        <taxon>Bacteroidota</taxon>
        <taxon>Chitinophagia</taxon>
        <taxon>Chitinophagales</taxon>
        <taxon>Chitinophagaceae</taxon>
        <taxon>Terrimonas</taxon>
    </lineage>
</organism>
<comment type="caution">
    <text evidence="1">The sequence shown here is derived from an EMBL/GenBank/DDBJ whole genome shotgun (WGS) entry which is preliminary data.</text>
</comment>
<gene>
    <name evidence="1" type="ORF">LZZ85_01090</name>
</gene>